<gene>
    <name evidence="1" type="ORF">CDAR_568191</name>
</gene>
<dbReference type="Proteomes" id="UP001054837">
    <property type="component" value="Unassembled WGS sequence"/>
</dbReference>
<protein>
    <submittedName>
        <fullName evidence="1">Uncharacterized protein</fullName>
    </submittedName>
</protein>
<comment type="caution">
    <text evidence="1">The sequence shown here is derived from an EMBL/GenBank/DDBJ whole genome shotgun (WGS) entry which is preliminary data.</text>
</comment>
<evidence type="ECO:0000313" key="2">
    <source>
        <dbReference type="Proteomes" id="UP001054837"/>
    </source>
</evidence>
<name>A0AAV4UU09_9ARAC</name>
<dbReference type="AlphaFoldDB" id="A0AAV4UU09"/>
<reference evidence="1 2" key="1">
    <citation type="submission" date="2021-06" db="EMBL/GenBank/DDBJ databases">
        <title>Caerostris darwini draft genome.</title>
        <authorList>
            <person name="Kono N."/>
            <person name="Arakawa K."/>
        </authorList>
    </citation>
    <scope>NUCLEOTIDE SEQUENCE [LARGE SCALE GENOMIC DNA]</scope>
</reference>
<sequence>MATDRGHYRLTSAERFLPPAGRKVTRTLAIIKYLEIPKEVIILPATADLYPPPSHKAVSLKKIEWGVFFLALVMGSRWRKPPETEDTGASLLSIKEWRGEESAPDKGVQTLWGAASIPTAHCGNVAHSRIK</sequence>
<accession>A0AAV4UU09</accession>
<evidence type="ECO:0000313" key="1">
    <source>
        <dbReference type="EMBL" id="GIY61223.1"/>
    </source>
</evidence>
<proteinExistence type="predicted"/>
<organism evidence="1 2">
    <name type="scientific">Caerostris darwini</name>
    <dbReference type="NCBI Taxonomy" id="1538125"/>
    <lineage>
        <taxon>Eukaryota</taxon>
        <taxon>Metazoa</taxon>
        <taxon>Ecdysozoa</taxon>
        <taxon>Arthropoda</taxon>
        <taxon>Chelicerata</taxon>
        <taxon>Arachnida</taxon>
        <taxon>Araneae</taxon>
        <taxon>Araneomorphae</taxon>
        <taxon>Entelegynae</taxon>
        <taxon>Araneoidea</taxon>
        <taxon>Araneidae</taxon>
        <taxon>Caerostris</taxon>
    </lineage>
</organism>
<dbReference type="EMBL" id="BPLQ01011927">
    <property type="protein sequence ID" value="GIY61223.1"/>
    <property type="molecule type" value="Genomic_DNA"/>
</dbReference>
<keyword evidence="2" id="KW-1185">Reference proteome</keyword>